<evidence type="ECO:0000313" key="4">
    <source>
        <dbReference type="Proteomes" id="UP000619743"/>
    </source>
</evidence>
<dbReference type="Gene3D" id="3.40.309.10">
    <property type="entry name" value="Aldehyde Dehydrogenase, Chain A, domain 2"/>
    <property type="match status" value="1"/>
</dbReference>
<evidence type="ECO:0000259" key="2">
    <source>
        <dbReference type="Pfam" id="PF00171"/>
    </source>
</evidence>
<keyword evidence="4" id="KW-1185">Reference proteome</keyword>
<gene>
    <name evidence="3" type="primary">aldH</name>
    <name evidence="3" type="ORF">GCM10011369_10290</name>
</gene>
<dbReference type="GO" id="GO:0016620">
    <property type="term" value="F:oxidoreductase activity, acting on the aldehyde or oxo group of donors, NAD or NADP as acceptor"/>
    <property type="evidence" value="ECO:0007669"/>
    <property type="project" value="InterPro"/>
</dbReference>
<comment type="caution">
    <text evidence="3">The sequence shown here is derived from an EMBL/GenBank/DDBJ whole genome shotgun (WGS) entry which is preliminary data.</text>
</comment>
<name>A0A8J2XLM0_9GAMM</name>
<organism evidence="3 4">
    <name type="scientific">Neiella marina</name>
    <dbReference type="NCBI Taxonomy" id="508461"/>
    <lineage>
        <taxon>Bacteria</taxon>
        <taxon>Pseudomonadati</taxon>
        <taxon>Pseudomonadota</taxon>
        <taxon>Gammaproteobacteria</taxon>
        <taxon>Alteromonadales</taxon>
        <taxon>Echinimonadaceae</taxon>
        <taxon>Neiella</taxon>
    </lineage>
</organism>
<dbReference type="InterPro" id="IPR016163">
    <property type="entry name" value="Ald_DH_C"/>
</dbReference>
<dbReference type="CDD" id="cd07129">
    <property type="entry name" value="ALDH_KGSADH"/>
    <property type="match status" value="1"/>
</dbReference>
<evidence type="ECO:0000256" key="1">
    <source>
        <dbReference type="ARBA" id="ARBA00023002"/>
    </source>
</evidence>
<keyword evidence="1" id="KW-0560">Oxidoreductase</keyword>
<dbReference type="InterPro" id="IPR050740">
    <property type="entry name" value="Aldehyde_DH_Superfamily"/>
</dbReference>
<dbReference type="InterPro" id="IPR016162">
    <property type="entry name" value="Ald_DH_N"/>
</dbReference>
<dbReference type="RefSeq" id="WP_087504698.1">
    <property type="nucleotide sequence ID" value="NZ_BMDX01000003.1"/>
</dbReference>
<dbReference type="InterPro" id="IPR044151">
    <property type="entry name" value="ALDH_KGSADH"/>
</dbReference>
<dbReference type="EMBL" id="BMDX01000003">
    <property type="protein sequence ID" value="GGA70515.1"/>
    <property type="molecule type" value="Genomic_DNA"/>
</dbReference>
<dbReference type="PANTHER" id="PTHR43353">
    <property type="entry name" value="SUCCINATE-SEMIALDEHYDE DEHYDROGENASE, MITOCHONDRIAL"/>
    <property type="match status" value="1"/>
</dbReference>
<dbReference type="PANTHER" id="PTHR43353:SF3">
    <property type="entry name" value="ALDEHYDE DEHYDROGENASE-RELATED"/>
    <property type="match status" value="1"/>
</dbReference>
<dbReference type="OrthoDB" id="9770537at2"/>
<feature type="domain" description="Aldehyde dehydrogenase" evidence="2">
    <location>
        <begin position="25"/>
        <end position="458"/>
    </location>
</feature>
<dbReference type="AlphaFoldDB" id="A0A8J2XLM0"/>
<proteinExistence type="predicted"/>
<dbReference type="Pfam" id="PF00171">
    <property type="entry name" value="Aldedh"/>
    <property type="match status" value="1"/>
</dbReference>
<evidence type="ECO:0000313" key="3">
    <source>
        <dbReference type="EMBL" id="GGA70515.1"/>
    </source>
</evidence>
<accession>A0A8J2XLM0</accession>
<sequence>MIQLTQQSYIAGQWLLPLGTSFYGMDPVAQQTMAMYQSCTEMNVAEALESAQYAYHQYSQLSNDHIANFLSTIADQIEALGDQLLEVADAETGLGLARLTGERGRTCGQLRAFAAIVATGEWVQASIDTADAERQPLPKPDLRRMLRPIGPVAVFGASNFPFAFGTLGGDTASALAAGNPVIVKGHPSHPATNELFAVAIDRAIKQCKLPNGVFSMLQGVTHELGRVLVTHPAIEAVGFTGSLRGGRALMNLAAARSRPIPVFAEMGSVNPVFITPGAIARRGEQIAIQFAQSVALGCGQFCTSPGIAVVLREPQFIDQLLAAFEQMPAGQLLNQQIAEAFQTGMKQLAAKPAVELLTVYQPNQSAMTPQSQLLVTSAEAFLADDTLQQEVFGPSTLVVECSSLEQMYLVADACHGNLTATIHHQPDESSIAKRLFEALSQRVGRVISNGFPTGVEVCPSQQHGGPYPASSAPSTTSVGADAITRFARFVSFQDAPDELLPAALKNSNPLAINRRLNNELTTAAID</sequence>
<dbReference type="InterPro" id="IPR016161">
    <property type="entry name" value="Ald_DH/histidinol_DH"/>
</dbReference>
<dbReference type="SUPFAM" id="SSF53720">
    <property type="entry name" value="ALDH-like"/>
    <property type="match status" value="1"/>
</dbReference>
<reference evidence="4" key="1">
    <citation type="journal article" date="2019" name="Int. J. Syst. Evol. Microbiol.">
        <title>The Global Catalogue of Microorganisms (GCM) 10K type strain sequencing project: providing services to taxonomists for standard genome sequencing and annotation.</title>
        <authorList>
            <consortium name="The Broad Institute Genomics Platform"/>
            <consortium name="The Broad Institute Genome Sequencing Center for Infectious Disease"/>
            <person name="Wu L."/>
            <person name="Ma J."/>
        </authorList>
    </citation>
    <scope>NUCLEOTIDE SEQUENCE [LARGE SCALE GENOMIC DNA]</scope>
    <source>
        <strain evidence="4">CGMCC 1.10130</strain>
    </source>
</reference>
<protein>
    <submittedName>
        <fullName evidence="3">2,5-dioxovalerate dehydrogenase</fullName>
    </submittedName>
</protein>
<dbReference type="InterPro" id="IPR015590">
    <property type="entry name" value="Aldehyde_DH_dom"/>
</dbReference>
<dbReference type="Proteomes" id="UP000619743">
    <property type="component" value="Unassembled WGS sequence"/>
</dbReference>
<dbReference type="Gene3D" id="3.40.605.10">
    <property type="entry name" value="Aldehyde Dehydrogenase, Chain A, domain 1"/>
    <property type="match status" value="1"/>
</dbReference>